<dbReference type="RefSeq" id="XP_004989576.1">
    <property type="nucleotide sequence ID" value="XM_004989519.1"/>
</dbReference>
<feature type="region of interest" description="Disordered" evidence="4">
    <location>
        <begin position="450"/>
        <end position="472"/>
    </location>
</feature>
<dbReference type="OrthoDB" id="185175at2759"/>
<evidence type="ECO:0000313" key="8">
    <source>
        <dbReference type="Proteomes" id="UP000007799"/>
    </source>
</evidence>
<dbReference type="InterPro" id="IPR001849">
    <property type="entry name" value="PH_domain"/>
</dbReference>
<dbReference type="SUPFAM" id="SSF50729">
    <property type="entry name" value="PH domain-like"/>
    <property type="match status" value="1"/>
</dbReference>
<dbReference type="GO" id="GO:0035556">
    <property type="term" value="P:intracellular signal transduction"/>
    <property type="evidence" value="ECO:0007669"/>
    <property type="project" value="InterPro"/>
</dbReference>
<dbReference type="AlphaFoldDB" id="F2UMA4"/>
<dbReference type="KEGG" id="sre:PTSG_09318"/>
<evidence type="ECO:0000256" key="3">
    <source>
        <dbReference type="SAM" id="Coils"/>
    </source>
</evidence>
<dbReference type="eggNOG" id="ENOG502SC9C">
    <property type="taxonomic scope" value="Eukaryota"/>
</dbReference>
<dbReference type="InterPro" id="IPR011993">
    <property type="entry name" value="PH-like_dom_sf"/>
</dbReference>
<dbReference type="PANTHER" id="PTHR14309:SF10">
    <property type="entry name" value="PH DOMAIN-CONTAINING PROTEIN"/>
    <property type="match status" value="1"/>
</dbReference>
<protein>
    <recommendedName>
        <fullName evidence="9">PH domain-containing protein</fullName>
    </recommendedName>
</protein>
<evidence type="ECO:0000259" key="5">
    <source>
        <dbReference type="PROSITE" id="PS50003"/>
    </source>
</evidence>
<reference evidence="7" key="1">
    <citation type="submission" date="2009-08" db="EMBL/GenBank/DDBJ databases">
        <title>Annotation of Salpingoeca rosetta.</title>
        <authorList>
            <consortium name="The Broad Institute Genome Sequencing Platform"/>
            <person name="Russ C."/>
            <person name="Cuomo C."/>
            <person name="Burger G."/>
            <person name="Gray M.W."/>
            <person name="Holland P.W.H."/>
            <person name="King N."/>
            <person name="Lang F.B.F."/>
            <person name="Roger A.J."/>
            <person name="Ruiz-Trillo I."/>
            <person name="Young S.K."/>
            <person name="Zeng Q."/>
            <person name="Gargeya S."/>
            <person name="Alvarado L."/>
            <person name="Berlin A."/>
            <person name="Chapman S.B."/>
            <person name="Chen Z."/>
            <person name="Freedman E."/>
            <person name="Gellesch M."/>
            <person name="Goldberg J."/>
            <person name="Griggs A."/>
            <person name="Gujja S."/>
            <person name="Heilman E."/>
            <person name="Heiman D."/>
            <person name="Howarth C."/>
            <person name="Mehta T."/>
            <person name="Neiman D."/>
            <person name="Pearson M."/>
            <person name="Roberts A."/>
            <person name="Saif S."/>
            <person name="Shea T."/>
            <person name="Shenoy N."/>
            <person name="Sisk P."/>
            <person name="Stolte C."/>
            <person name="Sykes S."/>
            <person name="White J."/>
            <person name="Yandava C."/>
            <person name="Haas B."/>
            <person name="Nusbaum C."/>
            <person name="Birren B."/>
        </authorList>
    </citation>
    <scope>NUCLEOTIDE SEQUENCE</scope>
    <source>
        <strain evidence="7">ATCC 50818</strain>
    </source>
</reference>
<accession>F2UMA4</accession>
<evidence type="ECO:0008006" key="9">
    <source>
        <dbReference type="Google" id="ProtNLM"/>
    </source>
</evidence>
<organism evidence="7 8">
    <name type="scientific">Salpingoeca rosetta (strain ATCC 50818 / BSB-021)</name>
    <dbReference type="NCBI Taxonomy" id="946362"/>
    <lineage>
        <taxon>Eukaryota</taxon>
        <taxon>Choanoflagellata</taxon>
        <taxon>Craspedida</taxon>
        <taxon>Salpingoecidae</taxon>
        <taxon>Salpingoeca</taxon>
    </lineage>
</organism>
<feature type="domain" description="KHA" evidence="6">
    <location>
        <begin position="144"/>
        <end position="223"/>
    </location>
</feature>
<dbReference type="SUPFAM" id="SSF89837">
    <property type="entry name" value="Doublecortin (DC)"/>
    <property type="match status" value="1"/>
</dbReference>
<keyword evidence="2" id="KW-0472">Membrane</keyword>
<evidence type="ECO:0000259" key="6">
    <source>
        <dbReference type="PROSITE" id="PS51490"/>
    </source>
</evidence>
<dbReference type="InterPro" id="IPR039680">
    <property type="entry name" value="PLEKHB1/2"/>
</dbReference>
<proteinExistence type="predicted"/>
<dbReference type="SMART" id="SM00233">
    <property type="entry name" value="PH"/>
    <property type="match status" value="1"/>
</dbReference>
<feature type="compositionally biased region" description="Acidic residues" evidence="4">
    <location>
        <begin position="283"/>
        <end position="310"/>
    </location>
</feature>
<dbReference type="InterPro" id="IPR036572">
    <property type="entry name" value="Doublecortin_dom_sf"/>
</dbReference>
<evidence type="ECO:0000256" key="4">
    <source>
        <dbReference type="SAM" id="MobiDB-lite"/>
    </source>
</evidence>
<feature type="domain" description="PH" evidence="5">
    <location>
        <begin position="5"/>
        <end position="109"/>
    </location>
</feature>
<dbReference type="Proteomes" id="UP000007799">
    <property type="component" value="Unassembled WGS sequence"/>
</dbReference>
<dbReference type="InParanoid" id="F2UMA4"/>
<evidence type="ECO:0000256" key="1">
    <source>
        <dbReference type="ARBA" id="ARBA00004370"/>
    </source>
</evidence>
<dbReference type="PROSITE" id="PS51490">
    <property type="entry name" value="KHA"/>
    <property type="match status" value="1"/>
</dbReference>
<dbReference type="Gene3D" id="2.30.29.30">
    <property type="entry name" value="Pleckstrin-homology domain (PH domain)/Phosphotyrosine-binding domain (PTB)"/>
    <property type="match status" value="1"/>
</dbReference>
<name>F2UMA4_SALR5</name>
<feature type="coiled-coil region" evidence="3">
    <location>
        <begin position="243"/>
        <end position="277"/>
    </location>
</feature>
<dbReference type="EMBL" id="GL832982">
    <property type="protein sequence ID" value="EGD78253.1"/>
    <property type="molecule type" value="Genomic_DNA"/>
</dbReference>
<dbReference type="InterPro" id="IPR021789">
    <property type="entry name" value="KHA_dom"/>
</dbReference>
<dbReference type="PANTHER" id="PTHR14309">
    <property type="entry name" value="EXPRESSED PROTEIN"/>
    <property type="match status" value="1"/>
</dbReference>
<dbReference type="PROSITE" id="PS50003">
    <property type="entry name" value="PH_DOMAIN"/>
    <property type="match status" value="1"/>
</dbReference>
<sequence>MSEPRLLFSGFLTKRGHIRKNWKRRHFELTDDKQLRYFVVSSHRHEAGRLDLTRCTQVAPGGRCKISWYSGANPHLCFGVFTSNKSLYVFAQTKEDLEAWLQALRSVVPKGVPVTTAEEIALSWEGRRRWSAVPKTQDEDIMYRVTVFPNGKRAGGKVLELPTSFDKLRIVASDAMGFPVGAVFAPDGTQIKDIGFVNDDDVLVVSSGEPFRCPPDAVWQPRLIGAAAEGLEGLEGVESSDEADDEQDAEANLETMLQELEHEASGLKSRLEDGTALDTIFEGGDDDDDDDDGYDREDYDNMDLALDDPEDPYISLADIKAMRQMDDAPETAPGSRKASGSVDTGYMDVADTAATASHTTSGGTVDTGYMDVGEVRSESTVDTGYMDVADARSTGPADGGYAEISDVRAGNATSGDTGYMDVGEVRHGAPGDGGYAEVANVREEGYMQAGDMRSADSGGYAEVADVRPETDA</sequence>
<evidence type="ECO:0000256" key="2">
    <source>
        <dbReference type="ARBA" id="ARBA00023136"/>
    </source>
</evidence>
<dbReference type="GeneID" id="16070126"/>
<dbReference type="Pfam" id="PF00169">
    <property type="entry name" value="PH"/>
    <property type="match status" value="1"/>
</dbReference>
<dbReference type="GO" id="GO:0016020">
    <property type="term" value="C:membrane"/>
    <property type="evidence" value="ECO:0007669"/>
    <property type="project" value="UniProtKB-SubCell"/>
</dbReference>
<evidence type="ECO:0000313" key="7">
    <source>
        <dbReference type="EMBL" id="EGD78253.1"/>
    </source>
</evidence>
<dbReference type="Pfam" id="PF11834">
    <property type="entry name" value="KHA"/>
    <property type="match status" value="1"/>
</dbReference>
<comment type="subcellular location">
    <subcellularLocation>
        <location evidence="1">Membrane</location>
    </subcellularLocation>
</comment>
<gene>
    <name evidence="7" type="ORF">PTSG_09318</name>
</gene>
<dbReference type="GO" id="GO:0045595">
    <property type="term" value="P:regulation of cell differentiation"/>
    <property type="evidence" value="ECO:0007669"/>
    <property type="project" value="TreeGrafter"/>
</dbReference>
<dbReference type="FunFam" id="2.30.29.30:FF:000286">
    <property type="entry name" value="PH-protein kinase domain containing protein"/>
    <property type="match status" value="1"/>
</dbReference>
<feature type="region of interest" description="Disordered" evidence="4">
    <location>
        <begin position="278"/>
        <end position="310"/>
    </location>
</feature>
<keyword evidence="8" id="KW-1185">Reference proteome</keyword>
<keyword evidence="3" id="KW-0175">Coiled coil</keyword>